<dbReference type="RefSeq" id="WP_161837751.1">
    <property type="nucleotide sequence ID" value="NZ_CP048000.1"/>
</dbReference>
<dbReference type="PANTHER" id="PTHR16222">
    <property type="entry name" value="ADP-RIBOSYLGLYCOHYDROLASE"/>
    <property type="match status" value="1"/>
</dbReference>
<sequence>MDMIYDRILGGMIGIALGDAFGMPSEMWSRKRIKDYFGEIHSFKPGPDENAISKGLKAGEVTDDTMNTIFVIEMLYENRGKADPYLYIKKLKHWSKTSDKSIAVIGPSTSKAIKLLEEGTPIEETGKTGITNGAAMKILPIGFVYSVKNMEEMVKEVYKLCLPTHNTSAAISGASAIAAAGSYMVSGGSSMEKLLETACEAAEIGIKYGFDVASASIRKRILMGKRIVDSMEREKQSSDKILDEIYDVIGTGLPITESVPAALTLVYLAKGDPIKCARYCANIGGDTDTLGAMGCGICGAGFGGQNFPAELVETLEQTNHINFSMSAEWLTELRKTMKSR</sequence>
<dbReference type="GO" id="GO:0016787">
    <property type="term" value="F:hydrolase activity"/>
    <property type="evidence" value="ECO:0007669"/>
    <property type="project" value="UniProtKB-KW"/>
</dbReference>
<dbReference type="InterPro" id="IPR005502">
    <property type="entry name" value="Ribosyl_crysJ1"/>
</dbReference>
<accession>A0A6P1TKG7</accession>
<dbReference type="Pfam" id="PF03747">
    <property type="entry name" value="ADP_ribosyl_GH"/>
    <property type="match status" value="1"/>
</dbReference>
<gene>
    <name evidence="2" type="ORF">Ana3638_09205</name>
</gene>
<dbReference type="Gene3D" id="1.10.4080.10">
    <property type="entry name" value="ADP-ribosylation/Crystallin J1"/>
    <property type="match status" value="1"/>
</dbReference>
<dbReference type="KEGG" id="anr:Ana3638_09205"/>
<evidence type="ECO:0000313" key="3">
    <source>
        <dbReference type="Proteomes" id="UP000464314"/>
    </source>
</evidence>
<name>A0A6P1TKG7_9FIRM</name>
<comment type="cofactor">
    <cofactor evidence="1">
        <name>Mg(2+)</name>
        <dbReference type="ChEBI" id="CHEBI:18420"/>
    </cofactor>
    <text evidence="1">Binds 2 magnesium ions per subunit.</text>
</comment>
<dbReference type="SUPFAM" id="SSF101478">
    <property type="entry name" value="ADP-ribosylglycohydrolase"/>
    <property type="match status" value="1"/>
</dbReference>
<feature type="binding site" evidence="1">
    <location>
        <position position="286"/>
    </location>
    <ligand>
        <name>Mg(2+)</name>
        <dbReference type="ChEBI" id="CHEBI:18420"/>
        <label>1</label>
    </ligand>
</feature>
<dbReference type="GO" id="GO:0046872">
    <property type="term" value="F:metal ion binding"/>
    <property type="evidence" value="ECO:0007669"/>
    <property type="project" value="UniProtKB-KW"/>
</dbReference>
<evidence type="ECO:0000256" key="1">
    <source>
        <dbReference type="PIRSR" id="PIRSR605502-1"/>
    </source>
</evidence>
<feature type="binding site" evidence="1">
    <location>
        <position position="63"/>
    </location>
    <ligand>
        <name>Mg(2+)</name>
        <dbReference type="ChEBI" id="CHEBI:18420"/>
        <label>1</label>
    </ligand>
</feature>
<organism evidence="2 3">
    <name type="scientific">Anaerocolumna sedimenticola</name>
    <dbReference type="NCBI Taxonomy" id="2696063"/>
    <lineage>
        <taxon>Bacteria</taxon>
        <taxon>Bacillati</taxon>
        <taxon>Bacillota</taxon>
        <taxon>Clostridia</taxon>
        <taxon>Lachnospirales</taxon>
        <taxon>Lachnospiraceae</taxon>
        <taxon>Anaerocolumna</taxon>
    </lineage>
</organism>
<keyword evidence="1" id="KW-0460">Magnesium</keyword>
<feature type="binding site" evidence="1">
    <location>
        <position position="62"/>
    </location>
    <ligand>
        <name>Mg(2+)</name>
        <dbReference type="ChEBI" id="CHEBI:18420"/>
        <label>1</label>
    </ligand>
</feature>
<keyword evidence="3" id="KW-1185">Reference proteome</keyword>
<feature type="binding site" evidence="1">
    <location>
        <position position="288"/>
    </location>
    <ligand>
        <name>Mg(2+)</name>
        <dbReference type="ChEBI" id="CHEBI:18420"/>
        <label>1</label>
    </ligand>
</feature>
<dbReference type="AlphaFoldDB" id="A0A6P1TKG7"/>
<dbReference type="PANTHER" id="PTHR16222:SF12">
    <property type="entry name" value="ADP-RIBOSYLGLYCOHYDROLASE-RELATED"/>
    <property type="match status" value="1"/>
</dbReference>
<reference evidence="2 3" key="1">
    <citation type="submission" date="2020-01" db="EMBL/GenBank/DDBJ databases">
        <title>Genome analysis of Anaerocolumna sp. CBA3638.</title>
        <authorList>
            <person name="Kim J."/>
            <person name="Roh S.W."/>
        </authorList>
    </citation>
    <scope>NUCLEOTIDE SEQUENCE [LARGE SCALE GENOMIC DNA]</scope>
    <source>
        <strain evidence="2 3">CBA3638</strain>
    </source>
</reference>
<protein>
    <submittedName>
        <fullName evidence="2">ADP-ribosylglycohydrolase</fullName>
    </submittedName>
</protein>
<keyword evidence="2" id="KW-0378">Hydrolase</keyword>
<feature type="binding site" evidence="1">
    <location>
        <position position="289"/>
    </location>
    <ligand>
        <name>Mg(2+)</name>
        <dbReference type="ChEBI" id="CHEBI:18420"/>
        <label>1</label>
    </ligand>
</feature>
<feature type="binding site" evidence="1">
    <location>
        <position position="64"/>
    </location>
    <ligand>
        <name>Mg(2+)</name>
        <dbReference type="ChEBI" id="CHEBI:18420"/>
        <label>1</label>
    </ligand>
</feature>
<dbReference type="Proteomes" id="UP000464314">
    <property type="component" value="Chromosome"/>
</dbReference>
<dbReference type="EMBL" id="CP048000">
    <property type="protein sequence ID" value="QHQ60923.1"/>
    <property type="molecule type" value="Genomic_DNA"/>
</dbReference>
<proteinExistence type="predicted"/>
<keyword evidence="1" id="KW-0479">Metal-binding</keyword>
<dbReference type="InterPro" id="IPR036705">
    <property type="entry name" value="Ribosyl_crysJ1_sf"/>
</dbReference>
<evidence type="ECO:0000313" key="2">
    <source>
        <dbReference type="EMBL" id="QHQ60923.1"/>
    </source>
</evidence>
<dbReference type="InterPro" id="IPR050792">
    <property type="entry name" value="ADP-ribosylglycohydrolase"/>
</dbReference>